<dbReference type="AlphaFoldDB" id="A0A392UYP5"/>
<proteinExistence type="predicted"/>
<evidence type="ECO:0000313" key="1">
    <source>
        <dbReference type="EMBL" id="MCI81138.1"/>
    </source>
</evidence>
<sequence length="55" mass="6129">MHAGFAGEGPRLHVFVADFSRRWFLDMARFAQTEGRDLKRQAASPSIATCKGYLG</sequence>
<accession>A0A392UYP5</accession>
<protein>
    <submittedName>
        <fullName evidence="1">Uncharacterized protein</fullName>
    </submittedName>
</protein>
<comment type="caution">
    <text evidence="1">The sequence shown here is derived from an EMBL/GenBank/DDBJ whole genome shotgun (WGS) entry which is preliminary data.</text>
</comment>
<keyword evidence="2" id="KW-1185">Reference proteome</keyword>
<dbReference type="Proteomes" id="UP000265520">
    <property type="component" value="Unassembled WGS sequence"/>
</dbReference>
<reference evidence="1 2" key="1">
    <citation type="journal article" date="2018" name="Front. Plant Sci.">
        <title>Red Clover (Trifolium pratense) and Zigzag Clover (T. medium) - A Picture of Genomic Similarities and Differences.</title>
        <authorList>
            <person name="Dluhosova J."/>
            <person name="Istvanek J."/>
            <person name="Nedelnik J."/>
            <person name="Repkova J."/>
        </authorList>
    </citation>
    <scope>NUCLEOTIDE SEQUENCE [LARGE SCALE GENOMIC DNA]</scope>
    <source>
        <strain evidence="2">cv. 10/8</strain>
        <tissue evidence="1">Leaf</tissue>
    </source>
</reference>
<organism evidence="1 2">
    <name type="scientific">Trifolium medium</name>
    <dbReference type="NCBI Taxonomy" id="97028"/>
    <lineage>
        <taxon>Eukaryota</taxon>
        <taxon>Viridiplantae</taxon>
        <taxon>Streptophyta</taxon>
        <taxon>Embryophyta</taxon>
        <taxon>Tracheophyta</taxon>
        <taxon>Spermatophyta</taxon>
        <taxon>Magnoliopsida</taxon>
        <taxon>eudicotyledons</taxon>
        <taxon>Gunneridae</taxon>
        <taxon>Pentapetalae</taxon>
        <taxon>rosids</taxon>
        <taxon>fabids</taxon>
        <taxon>Fabales</taxon>
        <taxon>Fabaceae</taxon>
        <taxon>Papilionoideae</taxon>
        <taxon>50 kb inversion clade</taxon>
        <taxon>NPAAA clade</taxon>
        <taxon>Hologalegina</taxon>
        <taxon>IRL clade</taxon>
        <taxon>Trifolieae</taxon>
        <taxon>Trifolium</taxon>
    </lineage>
</organism>
<dbReference type="EMBL" id="LXQA011011798">
    <property type="protein sequence ID" value="MCI81138.1"/>
    <property type="molecule type" value="Genomic_DNA"/>
</dbReference>
<feature type="non-terminal residue" evidence="1">
    <location>
        <position position="55"/>
    </location>
</feature>
<evidence type="ECO:0000313" key="2">
    <source>
        <dbReference type="Proteomes" id="UP000265520"/>
    </source>
</evidence>
<name>A0A392UYP5_9FABA</name>